<keyword evidence="3 5" id="KW-1133">Transmembrane helix</keyword>
<feature type="transmembrane region" description="Helical" evidence="5">
    <location>
        <begin position="89"/>
        <end position="106"/>
    </location>
</feature>
<dbReference type="AlphaFoldDB" id="A0A9X1Z9U2"/>
<name>A0A9X1Z9U2_9GAMM</name>
<protein>
    <submittedName>
        <fullName evidence="6">MAPEG family protein</fullName>
    </submittedName>
</protein>
<dbReference type="InterPro" id="IPR023352">
    <property type="entry name" value="MAPEG-like_dom_sf"/>
</dbReference>
<sequence length="134" mass="15019">MEFIEPYRLSVLVLGLSGALFWIQLAIVDVVGIKTKHTPGFSIEQDHNQLLFRANRALANSNESIGILLLFVLFAMLSNANPDWLNNSALTYFIGRALHMLCYYLNIKVLRSIAFAISFSALLAMFIVGLLAWI</sequence>
<gene>
    <name evidence="6" type="ORF">L2740_00555</name>
</gene>
<dbReference type="Pfam" id="PF01124">
    <property type="entry name" value="MAPEG"/>
    <property type="match status" value="1"/>
</dbReference>
<dbReference type="Proteomes" id="UP001139293">
    <property type="component" value="Unassembled WGS sequence"/>
</dbReference>
<evidence type="ECO:0000256" key="4">
    <source>
        <dbReference type="ARBA" id="ARBA00023136"/>
    </source>
</evidence>
<dbReference type="InterPro" id="IPR001129">
    <property type="entry name" value="Membr-assoc_MAPEG"/>
</dbReference>
<keyword evidence="4 5" id="KW-0472">Membrane</keyword>
<evidence type="ECO:0000256" key="1">
    <source>
        <dbReference type="ARBA" id="ARBA00004370"/>
    </source>
</evidence>
<dbReference type="EMBL" id="JAKILB010000001">
    <property type="protein sequence ID" value="MCL1137067.1"/>
    <property type="molecule type" value="Genomic_DNA"/>
</dbReference>
<keyword evidence="7" id="KW-1185">Reference proteome</keyword>
<dbReference type="Gene3D" id="1.20.120.550">
    <property type="entry name" value="Membrane associated eicosanoid/glutathione metabolism-like domain"/>
    <property type="match status" value="1"/>
</dbReference>
<comment type="subcellular location">
    <subcellularLocation>
        <location evidence="1">Membrane</location>
    </subcellularLocation>
</comment>
<feature type="transmembrane region" description="Helical" evidence="5">
    <location>
        <begin position="113"/>
        <end position="133"/>
    </location>
</feature>
<organism evidence="6 7">
    <name type="scientific">Shewanella pneumatophori</name>
    <dbReference type="NCBI Taxonomy" id="314092"/>
    <lineage>
        <taxon>Bacteria</taxon>
        <taxon>Pseudomonadati</taxon>
        <taxon>Pseudomonadota</taxon>
        <taxon>Gammaproteobacteria</taxon>
        <taxon>Alteromonadales</taxon>
        <taxon>Shewanellaceae</taxon>
        <taxon>Shewanella</taxon>
    </lineage>
</organism>
<evidence type="ECO:0000256" key="3">
    <source>
        <dbReference type="ARBA" id="ARBA00022989"/>
    </source>
</evidence>
<reference evidence="6" key="1">
    <citation type="submission" date="2022-01" db="EMBL/GenBank/DDBJ databases">
        <title>Whole genome-based taxonomy of the Shewanellaceae.</title>
        <authorList>
            <person name="Martin-Rodriguez A.J."/>
        </authorList>
    </citation>
    <scope>NUCLEOTIDE SEQUENCE</scope>
    <source>
        <strain evidence="6">KCTC 23973</strain>
    </source>
</reference>
<comment type="caution">
    <text evidence="6">The sequence shown here is derived from an EMBL/GenBank/DDBJ whole genome shotgun (WGS) entry which is preliminary data.</text>
</comment>
<accession>A0A9X1Z9U2</accession>
<feature type="transmembrane region" description="Helical" evidence="5">
    <location>
        <begin position="12"/>
        <end position="33"/>
    </location>
</feature>
<dbReference type="PANTHER" id="PTHR35371:SF1">
    <property type="entry name" value="BLR7753 PROTEIN"/>
    <property type="match status" value="1"/>
</dbReference>
<feature type="transmembrane region" description="Helical" evidence="5">
    <location>
        <begin position="57"/>
        <end position="77"/>
    </location>
</feature>
<keyword evidence="2 5" id="KW-0812">Transmembrane</keyword>
<dbReference type="SUPFAM" id="SSF161084">
    <property type="entry name" value="MAPEG domain-like"/>
    <property type="match status" value="1"/>
</dbReference>
<evidence type="ECO:0000313" key="7">
    <source>
        <dbReference type="Proteomes" id="UP001139293"/>
    </source>
</evidence>
<evidence type="ECO:0000256" key="2">
    <source>
        <dbReference type="ARBA" id="ARBA00022692"/>
    </source>
</evidence>
<dbReference type="PANTHER" id="PTHR35371">
    <property type="entry name" value="INNER MEMBRANE PROTEIN"/>
    <property type="match status" value="1"/>
</dbReference>
<evidence type="ECO:0000313" key="6">
    <source>
        <dbReference type="EMBL" id="MCL1137067.1"/>
    </source>
</evidence>
<evidence type="ECO:0000256" key="5">
    <source>
        <dbReference type="SAM" id="Phobius"/>
    </source>
</evidence>
<proteinExistence type="predicted"/>
<dbReference type="RefSeq" id="WP_248948000.1">
    <property type="nucleotide sequence ID" value="NZ_JAKILB010000001.1"/>
</dbReference>
<dbReference type="GO" id="GO:0016020">
    <property type="term" value="C:membrane"/>
    <property type="evidence" value="ECO:0007669"/>
    <property type="project" value="UniProtKB-SubCell"/>
</dbReference>